<evidence type="ECO:0000256" key="2">
    <source>
        <dbReference type="SAM" id="MobiDB-lite"/>
    </source>
</evidence>
<proteinExistence type="predicted"/>
<comment type="caution">
    <text evidence="4">The sequence shown here is derived from an EMBL/GenBank/DDBJ whole genome shotgun (WGS) entry which is preliminary data.</text>
</comment>
<dbReference type="Proteomes" id="UP000663801">
    <property type="component" value="Unassembled WGS sequence"/>
</dbReference>
<dbReference type="Pfam" id="PF11867">
    <property type="entry name" value="T1RH-like_C"/>
    <property type="match status" value="1"/>
</dbReference>
<protein>
    <submittedName>
        <fullName evidence="4">DUF3387 domain-containing protein</fullName>
    </submittedName>
</protein>
<gene>
    <name evidence="4" type="ORF">JL107_08940</name>
</gene>
<evidence type="ECO:0000313" key="5">
    <source>
        <dbReference type="Proteomes" id="UP000663801"/>
    </source>
</evidence>
<dbReference type="GO" id="GO:0009307">
    <property type="term" value="P:DNA restriction-modification system"/>
    <property type="evidence" value="ECO:0007669"/>
    <property type="project" value="UniProtKB-KW"/>
</dbReference>
<evidence type="ECO:0000259" key="3">
    <source>
        <dbReference type="Pfam" id="PF11867"/>
    </source>
</evidence>
<feature type="compositionally biased region" description="Polar residues" evidence="2">
    <location>
        <begin position="7"/>
        <end position="21"/>
    </location>
</feature>
<accession>A0A939C2Z9</accession>
<keyword evidence="1" id="KW-0680">Restriction system</keyword>
<dbReference type="EMBL" id="JAERWL010000008">
    <property type="protein sequence ID" value="MBM9476566.1"/>
    <property type="molecule type" value="Genomic_DNA"/>
</dbReference>
<sequence length="199" mass="22383">MPRPSLSDLTPTFADQASKATNPQLAIEALRNLVAKESQEATRTNAIRQRAFAERVAELMRRYTNQQLTSAEVIAELISLAREAVAEPKRGEQFAPPLSDDELAFYDAVAENESAVQVQGEGVLADIARELVTVMQRDIRTDWAYRDDVKAKLRSSIKRLLAKHGYPPDKRPEAIKLVLDQMETLAPRFIENKYSDEKS</sequence>
<dbReference type="InterPro" id="IPR051268">
    <property type="entry name" value="Type-I_R_enzyme_R_subunit"/>
</dbReference>
<evidence type="ECO:0000313" key="4">
    <source>
        <dbReference type="EMBL" id="MBM9476566.1"/>
    </source>
</evidence>
<evidence type="ECO:0000256" key="1">
    <source>
        <dbReference type="ARBA" id="ARBA00022747"/>
    </source>
</evidence>
<organism evidence="4 5">
    <name type="scientific">Nakamurella flavida</name>
    <dbReference type="NCBI Taxonomy" id="363630"/>
    <lineage>
        <taxon>Bacteria</taxon>
        <taxon>Bacillati</taxon>
        <taxon>Actinomycetota</taxon>
        <taxon>Actinomycetes</taxon>
        <taxon>Nakamurellales</taxon>
        <taxon>Nakamurellaceae</taxon>
        <taxon>Nakamurella</taxon>
    </lineage>
</organism>
<reference evidence="4" key="1">
    <citation type="submission" date="2021-01" db="EMBL/GenBank/DDBJ databases">
        <title>KCTC 19127 draft genome.</title>
        <authorList>
            <person name="An D."/>
        </authorList>
    </citation>
    <scope>NUCLEOTIDE SEQUENCE</scope>
    <source>
        <strain evidence="4">KCTC 19127</strain>
    </source>
</reference>
<dbReference type="InterPro" id="IPR021810">
    <property type="entry name" value="T1RH-like_C"/>
</dbReference>
<keyword evidence="5" id="KW-1185">Reference proteome</keyword>
<dbReference type="PANTHER" id="PTHR30195">
    <property type="entry name" value="TYPE I SITE-SPECIFIC DEOXYRIBONUCLEASE PROTEIN SUBUNIT M AND R"/>
    <property type="match status" value="1"/>
</dbReference>
<dbReference type="PANTHER" id="PTHR30195:SF15">
    <property type="entry name" value="TYPE I RESTRICTION ENZYME HINDI ENDONUCLEASE SUBUNIT"/>
    <property type="match status" value="1"/>
</dbReference>
<name>A0A939C2Z9_9ACTN</name>
<feature type="region of interest" description="Disordered" evidence="2">
    <location>
        <begin position="1"/>
        <end position="21"/>
    </location>
</feature>
<dbReference type="AlphaFoldDB" id="A0A939C2Z9"/>
<feature type="domain" description="Type I restriction enzyme HindI endonuclease subunit-like C-terminal" evidence="3">
    <location>
        <begin position="2"/>
        <end position="186"/>
    </location>
</feature>